<name>E8U7P1_DEIML</name>
<dbReference type="AlphaFoldDB" id="E8U7P1"/>
<accession>E8U7P1</accession>
<protein>
    <submittedName>
        <fullName evidence="1">Uncharacterized protein</fullName>
    </submittedName>
</protein>
<dbReference type="STRING" id="709986.Deima_1431"/>
<reference evidence="2" key="2">
    <citation type="submission" date="2011-01" db="EMBL/GenBank/DDBJ databases">
        <title>The complete genome of Deinococcus maricopensis DSM 21211.</title>
        <authorList>
            <consortium name="US DOE Joint Genome Institute (JGI-PGF)"/>
            <person name="Lucas S."/>
            <person name="Copeland A."/>
            <person name="Lapidus A."/>
            <person name="Goodwin L."/>
            <person name="Pitluck S."/>
            <person name="Kyrpides N."/>
            <person name="Mavromatis K."/>
            <person name="Pagani I."/>
            <person name="Ivanova N."/>
            <person name="Ovchinnikova G."/>
            <person name="Zeytun A."/>
            <person name="Detter J.C."/>
            <person name="Han C."/>
            <person name="Land M."/>
            <person name="Hauser L."/>
            <person name="Markowitz V."/>
            <person name="Cheng J.-F."/>
            <person name="Hugenholtz P."/>
            <person name="Woyke T."/>
            <person name="Wu D."/>
            <person name="Pukall R."/>
            <person name="Gehrich-Schroeter G."/>
            <person name="Brambilla E."/>
            <person name="Klenk H.-P."/>
            <person name="Eisen J.A."/>
        </authorList>
    </citation>
    <scope>NUCLEOTIDE SEQUENCE [LARGE SCALE GENOMIC DNA]</scope>
    <source>
        <strain evidence="2">DSM 21211 / LMG 22137 / NRRL B-23946 / LB-34</strain>
    </source>
</reference>
<reference evidence="1 2" key="1">
    <citation type="journal article" date="2011" name="Stand. Genomic Sci.">
        <title>Complete genome sequence of Deinococcus maricopensis type strain (LB-34).</title>
        <authorList>
            <person name="Pukall R."/>
            <person name="Zeytun A."/>
            <person name="Lucas S."/>
            <person name="Lapidus A."/>
            <person name="Hammon N."/>
            <person name="Deshpande S."/>
            <person name="Nolan M."/>
            <person name="Cheng J.F."/>
            <person name="Pitluck S."/>
            <person name="Liolios K."/>
            <person name="Pagani I."/>
            <person name="Mikhailova N."/>
            <person name="Ivanova N."/>
            <person name="Mavromatis K."/>
            <person name="Pati A."/>
            <person name="Tapia R."/>
            <person name="Han C."/>
            <person name="Goodwin L."/>
            <person name="Chen A."/>
            <person name="Palaniappan K."/>
            <person name="Land M."/>
            <person name="Hauser L."/>
            <person name="Chang Y.J."/>
            <person name="Jeffries C.D."/>
            <person name="Brambilla E.M."/>
            <person name="Rohde M."/>
            <person name="Goker M."/>
            <person name="Detter J.C."/>
            <person name="Woyke T."/>
            <person name="Bristow J."/>
            <person name="Eisen J.A."/>
            <person name="Markowitz V."/>
            <person name="Hugenholtz P."/>
            <person name="Kyrpides N.C."/>
            <person name="Klenk H.P."/>
        </authorList>
    </citation>
    <scope>NUCLEOTIDE SEQUENCE [LARGE SCALE GENOMIC DNA]</scope>
    <source>
        <strain evidence="2">DSM 21211 / LMG 22137 / NRRL B-23946 / LB-34</strain>
    </source>
</reference>
<gene>
    <name evidence="1" type="ordered locus">Deima_1431</name>
</gene>
<keyword evidence="2" id="KW-1185">Reference proteome</keyword>
<evidence type="ECO:0000313" key="1">
    <source>
        <dbReference type="EMBL" id="ADV67080.1"/>
    </source>
</evidence>
<dbReference type="RefSeq" id="WP_013556585.1">
    <property type="nucleotide sequence ID" value="NC_014958.1"/>
</dbReference>
<organism evidence="1 2">
    <name type="scientific">Deinococcus maricopensis (strain DSM 21211 / LMG 22137 / NRRL B-23946 / LB-34)</name>
    <dbReference type="NCBI Taxonomy" id="709986"/>
    <lineage>
        <taxon>Bacteria</taxon>
        <taxon>Thermotogati</taxon>
        <taxon>Deinococcota</taxon>
        <taxon>Deinococci</taxon>
        <taxon>Deinococcales</taxon>
        <taxon>Deinococcaceae</taxon>
        <taxon>Deinococcus</taxon>
    </lineage>
</organism>
<dbReference type="OrthoDB" id="69439at2"/>
<evidence type="ECO:0000313" key="2">
    <source>
        <dbReference type="Proteomes" id="UP000008635"/>
    </source>
</evidence>
<sequence>MNSEPTGSSTVKGTRGFELDAHLAFTGTLTPEQARHALRGWTGRIDLYGGETVRSARVTGPLDADATRALLRAGLEGGTLRYAEVGLRGFLRSADGVTDWVPWRRNVVLARTDVDGVQFESGVRYVLE</sequence>
<dbReference type="EMBL" id="CP002454">
    <property type="protein sequence ID" value="ADV67080.1"/>
    <property type="molecule type" value="Genomic_DNA"/>
</dbReference>
<dbReference type="Proteomes" id="UP000008635">
    <property type="component" value="Chromosome"/>
</dbReference>
<dbReference type="HOGENOM" id="CLU_149889_0_0_0"/>
<dbReference type="KEGG" id="dmr:Deima_1431"/>
<proteinExistence type="predicted"/>